<dbReference type="InterPro" id="IPR003385">
    <property type="entry name" value="Glyco_hydro_77"/>
</dbReference>
<dbReference type="NCBIfam" id="NF008274">
    <property type="entry name" value="PRK11052.1"/>
    <property type="match status" value="1"/>
</dbReference>
<dbReference type="PANTHER" id="PTHR32438:SF5">
    <property type="entry name" value="4-ALPHA-GLUCANOTRANSFERASE DPE1, CHLOROPLASTIC_AMYLOPLASTIC"/>
    <property type="match status" value="1"/>
</dbReference>
<keyword evidence="5 10" id="KW-0328">Glycosyltransferase</keyword>
<dbReference type="Gene3D" id="3.20.20.80">
    <property type="entry name" value="Glycosidases"/>
    <property type="match status" value="1"/>
</dbReference>
<keyword evidence="13" id="KW-1185">Reference proteome</keyword>
<feature type="domain" description="MalQ N-terminal beta-sandwich" evidence="11">
    <location>
        <begin position="66"/>
        <end position="165"/>
    </location>
</feature>
<dbReference type="Proteomes" id="UP001201273">
    <property type="component" value="Unassembled WGS sequence"/>
</dbReference>
<dbReference type="EMBL" id="JAIMJA010000023">
    <property type="protein sequence ID" value="MCE2596713.1"/>
    <property type="molecule type" value="Genomic_DNA"/>
</dbReference>
<dbReference type="GO" id="GO:0004134">
    <property type="term" value="F:4-alpha-glucanotransferase activity"/>
    <property type="evidence" value="ECO:0007669"/>
    <property type="project" value="UniProtKB-EC"/>
</dbReference>
<dbReference type="NCBIfam" id="TIGR00217">
    <property type="entry name" value="malQ"/>
    <property type="match status" value="1"/>
</dbReference>
<evidence type="ECO:0000256" key="6">
    <source>
        <dbReference type="ARBA" id="ARBA00022679"/>
    </source>
</evidence>
<dbReference type="RefSeq" id="WP_233054357.1">
    <property type="nucleotide sequence ID" value="NZ_JAIMJA010000023.1"/>
</dbReference>
<dbReference type="PANTHER" id="PTHR32438">
    <property type="entry name" value="4-ALPHA-GLUCANOTRANSFERASE DPE1, CHLOROPLASTIC/AMYLOPLASTIC"/>
    <property type="match status" value="1"/>
</dbReference>
<protein>
    <recommendedName>
        <fullName evidence="4 10">4-alpha-glucanotransferase</fullName>
        <ecNumber evidence="3 10">2.4.1.25</ecNumber>
    </recommendedName>
    <alternativeName>
        <fullName evidence="8 10">Amylomaltase</fullName>
    </alternativeName>
    <alternativeName>
        <fullName evidence="9 10">Disproportionating enzyme</fullName>
    </alternativeName>
</protein>
<evidence type="ECO:0000259" key="11">
    <source>
        <dbReference type="Pfam" id="PF21226"/>
    </source>
</evidence>
<evidence type="ECO:0000256" key="3">
    <source>
        <dbReference type="ARBA" id="ARBA00012560"/>
    </source>
</evidence>
<dbReference type="Pfam" id="PF21226">
    <property type="entry name" value="MalQ_N"/>
    <property type="match status" value="1"/>
</dbReference>
<evidence type="ECO:0000256" key="4">
    <source>
        <dbReference type="ARBA" id="ARBA00020295"/>
    </source>
</evidence>
<evidence type="ECO:0000256" key="2">
    <source>
        <dbReference type="ARBA" id="ARBA00005684"/>
    </source>
</evidence>
<organism evidence="12 13">
    <name type="scientific">Motilimonas cestriensis</name>
    <dbReference type="NCBI Taxonomy" id="2742685"/>
    <lineage>
        <taxon>Bacteria</taxon>
        <taxon>Pseudomonadati</taxon>
        <taxon>Pseudomonadota</taxon>
        <taxon>Gammaproteobacteria</taxon>
        <taxon>Alteromonadales</taxon>
        <taxon>Alteromonadales genera incertae sedis</taxon>
        <taxon>Motilimonas</taxon>
    </lineage>
</organism>
<evidence type="ECO:0000313" key="12">
    <source>
        <dbReference type="EMBL" id="MCE2596713.1"/>
    </source>
</evidence>
<dbReference type="InterPro" id="IPR017853">
    <property type="entry name" value="GH"/>
</dbReference>
<evidence type="ECO:0000256" key="10">
    <source>
        <dbReference type="RuleBase" id="RU361207"/>
    </source>
</evidence>
<evidence type="ECO:0000256" key="5">
    <source>
        <dbReference type="ARBA" id="ARBA00022676"/>
    </source>
</evidence>
<evidence type="ECO:0000256" key="1">
    <source>
        <dbReference type="ARBA" id="ARBA00000439"/>
    </source>
</evidence>
<dbReference type="Pfam" id="PF02446">
    <property type="entry name" value="Glyco_hydro_77"/>
    <property type="match status" value="1"/>
</dbReference>
<dbReference type="SUPFAM" id="SSF51445">
    <property type="entry name" value="(Trans)glycosidases"/>
    <property type="match status" value="1"/>
</dbReference>
<evidence type="ECO:0000256" key="7">
    <source>
        <dbReference type="ARBA" id="ARBA00023277"/>
    </source>
</evidence>
<dbReference type="InterPro" id="IPR048458">
    <property type="entry name" value="MalQ_N"/>
</dbReference>
<comment type="catalytic activity">
    <reaction evidence="1 10">
        <text>Transfers a segment of a (1-&gt;4)-alpha-D-glucan to a new position in an acceptor, which may be glucose or a (1-&gt;4)-alpha-D-glucan.</text>
        <dbReference type="EC" id="2.4.1.25"/>
    </reaction>
</comment>
<accession>A0ABS8WDS0</accession>
<sequence length="732" mass="81701">MSKSLLENLASIKGIDPHYTDAWGRQTQASPEVVTRILSAMGCDVAPERLEAEIGEAIKDHWLSSLDPVILAYVDESLQFELKLPMEFVAETLSYEIETESGATLKGEFSPVDGQLLAIEHFDDVEFQAYSIALPVQLEMGYHDLRIFDPQVEDALGISRLIIAPRACFTPESMVSGKRIWGVSVQLYGLRSKENWGIGDFSDLKHLLKQIKQQGGDFVGLNPIHALYPMMPNNASPYSPSSRQWLNIIYIDVAVVPEFVASEAAQSLFNSGLFQDKLAYARCVDDVDYALVHELKLGALKLAYETFKQDIANKTQRAKTFQQFVADKGDALMQQAVFDALHESLLKKDANAWGWPAWPEALQDYHSSEVSEWREQHQDEVQFWAYLQWLADEQLTQADAVAQSLGMEIGIYRDLAVGVASGGSEIWANKQDYCTQATVGAPPDVLGPRGQNWGLPPLDPTRLVEDGFHAFIKLLQSNMKACGALRIDHVMALLRLWWVPAGDSAANGVYVYYPVELMLAILALESQRNQCLVIGEDLGTVPDGMDELLKNAGVYSYRVFCFETAADGGYISPSHYPEQAMATVVTHDMPTLKGYWHCDDLTLGKTLGLYPSQDLVDQLISDRHQSKQMMLNSLFGHQALPSHIPECVDFVGMDRDLSFGIQQHLAHAKSLLLSLQLEDFLEMDKPVNVPGTSDEYPNWRRKLSCDLDDIFSQPQIQQLSKNISDARSNAAE</sequence>
<evidence type="ECO:0000313" key="13">
    <source>
        <dbReference type="Proteomes" id="UP001201273"/>
    </source>
</evidence>
<evidence type="ECO:0000256" key="9">
    <source>
        <dbReference type="ARBA" id="ARBA00031501"/>
    </source>
</evidence>
<proteinExistence type="inferred from homology"/>
<dbReference type="EC" id="2.4.1.25" evidence="3 10"/>
<reference evidence="12 13" key="1">
    <citation type="journal article" date="2022" name="Environ. Microbiol. Rep.">
        <title>Eco-phylogenetic analyses reveal divergent evolution of vitamin B12 metabolism in the marine bacterial family 'Psychromonadaceae'.</title>
        <authorList>
            <person name="Jin X."/>
            <person name="Yang Y."/>
            <person name="Cao H."/>
            <person name="Gao B."/>
            <person name="Zhao Z."/>
        </authorList>
    </citation>
    <scope>NUCLEOTIDE SEQUENCE [LARGE SCALE GENOMIC DNA]</scope>
    <source>
        <strain evidence="12 13">MKS20</strain>
    </source>
</reference>
<comment type="similarity">
    <text evidence="2 10">Belongs to the disproportionating enzyme family.</text>
</comment>
<keyword evidence="6 10" id="KW-0808">Transferase</keyword>
<evidence type="ECO:0000256" key="8">
    <source>
        <dbReference type="ARBA" id="ARBA00031423"/>
    </source>
</evidence>
<comment type="caution">
    <text evidence="12">The sequence shown here is derived from an EMBL/GenBank/DDBJ whole genome shotgun (WGS) entry which is preliminary data.</text>
</comment>
<keyword evidence="7 10" id="KW-0119">Carbohydrate metabolism</keyword>
<name>A0ABS8WDS0_9GAMM</name>
<gene>
    <name evidence="12" type="primary">malQ</name>
    <name evidence="12" type="ORF">K6Y31_18170</name>
</gene>